<keyword evidence="1" id="KW-0812">Transmembrane</keyword>
<keyword evidence="1" id="KW-0472">Membrane</keyword>
<accession>A0A089Z1K1</accession>
<dbReference type="eggNOG" id="ENOG5033AD4">
    <property type="taxonomic scope" value="Bacteria"/>
</dbReference>
<proteinExistence type="predicted"/>
<organism evidence="2 3">
    <name type="scientific">Pseudomonas rhizosphaerae</name>
    <dbReference type="NCBI Taxonomy" id="216142"/>
    <lineage>
        <taxon>Bacteria</taxon>
        <taxon>Pseudomonadati</taxon>
        <taxon>Pseudomonadota</taxon>
        <taxon>Gammaproteobacteria</taxon>
        <taxon>Pseudomonadales</taxon>
        <taxon>Pseudomonadaceae</taxon>
        <taxon>Pseudomonas</taxon>
    </lineage>
</organism>
<evidence type="ECO:0000313" key="3">
    <source>
        <dbReference type="Proteomes" id="UP000029499"/>
    </source>
</evidence>
<keyword evidence="1" id="KW-1133">Transmembrane helix</keyword>
<feature type="transmembrane region" description="Helical" evidence="1">
    <location>
        <begin position="64"/>
        <end position="82"/>
    </location>
</feature>
<protein>
    <submittedName>
        <fullName evidence="2">Membrane protein</fullName>
    </submittedName>
</protein>
<dbReference type="KEGG" id="prh:LT40_20470"/>
<dbReference type="Proteomes" id="UP000029499">
    <property type="component" value="Chromosome"/>
</dbReference>
<name>A0A089Z1K1_9PSED</name>
<dbReference type="InterPro" id="IPR021762">
    <property type="entry name" value="DUF3325"/>
</dbReference>
<feature type="transmembrane region" description="Helical" evidence="1">
    <location>
        <begin position="88"/>
        <end position="106"/>
    </location>
</feature>
<keyword evidence="3" id="KW-1185">Reference proteome</keyword>
<evidence type="ECO:0000256" key="1">
    <source>
        <dbReference type="SAM" id="Phobius"/>
    </source>
</evidence>
<dbReference type="HOGENOM" id="CLU_144870_4_0_6"/>
<feature type="transmembrane region" description="Helical" evidence="1">
    <location>
        <begin position="42"/>
        <end position="59"/>
    </location>
</feature>
<dbReference type="EMBL" id="CP009533">
    <property type="protein sequence ID" value="AIS19635.1"/>
    <property type="molecule type" value="Genomic_DNA"/>
</dbReference>
<dbReference type="RefSeq" id="WP_043192981.1">
    <property type="nucleotide sequence ID" value="NZ_CP009533.1"/>
</dbReference>
<sequence length="108" mass="11827">MLSAGLLSYAGFSALCLAMDRHHQEMLGRRPSPSRKVQLRVAGWALLGLSLWISVISAGWAMGLVRWTAVLMSSAVFLVWLLPYRPRWALVLAAVGVLLGLLAAVARW</sequence>
<dbReference type="STRING" id="216142.LT40_20470"/>
<evidence type="ECO:0000313" key="2">
    <source>
        <dbReference type="EMBL" id="AIS19635.1"/>
    </source>
</evidence>
<reference evidence="2 3" key="1">
    <citation type="journal article" date="2015" name="J. Biotechnol.">
        <title>Complete genome sequence of Pseudomonas rhizosphaerae IH5T (=DSM 16299T), a phosphate-solubilizing rhizobacterium for bacterial biofertilizer.</title>
        <authorList>
            <person name="Kwak Y."/>
            <person name="Jung B.K."/>
            <person name="Shin J.H."/>
        </authorList>
    </citation>
    <scope>NUCLEOTIDE SEQUENCE [LARGE SCALE GENOMIC DNA]</scope>
    <source>
        <strain evidence="2">DSM 16299</strain>
    </source>
</reference>
<dbReference type="Pfam" id="PF11804">
    <property type="entry name" value="DUF3325"/>
    <property type="match status" value="1"/>
</dbReference>
<dbReference type="OrthoDB" id="6009065at2"/>
<gene>
    <name evidence="2" type="ORF">LT40_20470</name>
</gene>
<dbReference type="AlphaFoldDB" id="A0A089Z1K1"/>